<dbReference type="Pfam" id="PF10899">
    <property type="entry name" value="AbiGi"/>
    <property type="match status" value="1"/>
</dbReference>
<comment type="caution">
    <text evidence="1">The sequence shown here is derived from an EMBL/GenBank/DDBJ whole genome shotgun (WGS) entry which is preliminary data.</text>
</comment>
<accession>A0ABS2EXG0</accession>
<reference evidence="1 2" key="1">
    <citation type="journal article" date="2021" name="Sci. Rep.">
        <title>The distribution of antibiotic resistance genes in chicken gut microbiota commensals.</title>
        <authorList>
            <person name="Juricova H."/>
            <person name="Matiasovicova J."/>
            <person name="Kubasova T."/>
            <person name="Cejkova D."/>
            <person name="Rychlik I."/>
        </authorList>
    </citation>
    <scope>NUCLEOTIDE SEQUENCE [LARGE SCALE GENOMIC DNA]</scope>
    <source>
        <strain evidence="1 2">An801</strain>
    </source>
</reference>
<dbReference type="Proteomes" id="UP000703295">
    <property type="component" value="Unassembled WGS sequence"/>
</dbReference>
<sequence>MSIINSNTLFHFTSNITSIKGIIKNGVRLSYCYEECTQNFGFAVPMICFCDIPLLRTLEHRRKYGSYMVGFDKDYLIKSNLLFLNPVHYLNSFFLINIGDDFFKTQLDLINNSFYNELRLYMEDKGYTKLLEKYSVEDLLNTNEDLKYKEEQISMAVNKLRYSLVFSKLYASKTGGKEIINYDEREWRYISNLYSEDNDFLSWIPQISKDEFNSKRKDLNSKLWSNPKSYMCINDNEICKAVKFIVVKTERQIPSMIKFIRTSRKIFGVNNLSSEHKDLLISRITSFELIEKNF</sequence>
<dbReference type="RefSeq" id="WP_204476506.1">
    <property type="nucleotide sequence ID" value="NZ_JACJJW010000036.1"/>
</dbReference>
<evidence type="ECO:0000313" key="2">
    <source>
        <dbReference type="Proteomes" id="UP000703295"/>
    </source>
</evidence>
<evidence type="ECO:0000313" key="1">
    <source>
        <dbReference type="EMBL" id="MBM6759347.1"/>
    </source>
</evidence>
<protein>
    <recommendedName>
        <fullName evidence="3">DUF4433 domain-containing protein</fullName>
    </recommendedName>
</protein>
<dbReference type="InterPro" id="IPR021223">
    <property type="entry name" value="AbiGi"/>
</dbReference>
<evidence type="ECO:0008006" key="3">
    <source>
        <dbReference type="Google" id="ProtNLM"/>
    </source>
</evidence>
<proteinExistence type="predicted"/>
<keyword evidence="2" id="KW-1185">Reference proteome</keyword>
<name>A0ABS2EXG0_9BACE</name>
<organism evidence="1 2">
    <name type="scientific">Bacteroides mediterraneensis</name>
    <dbReference type="NCBI Taxonomy" id="1841856"/>
    <lineage>
        <taxon>Bacteria</taxon>
        <taxon>Pseudomonadati</taxon>
        <taxon>Bacteroidota</taxon>
        <taxon>Bacteroidia</taxon>
        <taxon>Bacteroidales</taxon>
        <taxon>Bacteroidaceae</taxon>
        <taxon>Bacteroides</taxon>
    </lineage>
</organism>
<dbReference type="EMBL" id="JACJJW010000036">
    <property type="protein sequence ID" value="MBM6759347.1"/>
    <property type="molecule type" value="Genomic_DNA"/>
</dbReference>
<gene>
    <name evidence="1" type="ORF">H6A31_11775</name>
</gene>